<dbReference type="RefSeq" id="WP_342453854.1">
    <property type="nucleotide sequence ID" value="NZ_JAGGKT010000013.1"/>
</dbReference>
<dbReference type="PANTHER" id="PTHR22550">
    <property type="entry name" value="SPORE GERMINATION PROTEIN"/>
    <property type="match status" value="1"/>
</dbReference>
<dbReference type="EMBL" id="JAGGKT010000013">
    <property type="protein sequence ID" value="MBP1933790.1"/>
    <property type="molecule type" value="Genomic_DNA"/>
</dbReference>
<keyword evidence="3" id="KW-0812">Transmembrane</keyword>
<dbReference type="InterPro" id="IPR050768">
    <property type="entry name" value="UPF0353/GerABKA_families"/>
</dbReference>
<keyword evidence="5" id="KW-1185">Reference proteome</keyword>
<sequence>MKRGVPLFKMLRRKQLTKKENQLETTKDAHGFPIEIFLDVQKNIENIQKILNTPSDLVTREFTVGNTKQRCAIVCIDGLVDQTTINDKIIRNIQLGMANSGKEIPASGEELLKEFENHVLSAIEVKKLNTLDQVMQSVLSGDTALFVQGTDQVLLIGSKGWASRGVNEPSTEALVRGPRDGFTENLRTNTAHIRRHIRDPNLRFENFSVGRRSKKDLVLTYIDGIVHPDLVGEVKRRIKTIDLDDAPESGFIEQWLEDSFLSPFPTLSPTERPDKVCAALTQGKVGLLLDGTPFALVAPITFGNLLQSPEDYYERWWVGTFLRFLRYFGAFLAVFLPGLYIALVSYHPGMIPSKLAFSIAAAREGVPFPAVIEALVMITVLELLREAGIRLPKPIGQTIGIVGGLVIGEAAVSAGIVSPVMVIVVALTAISSFSVPSYSLAITFRILVYGMMFLAAGFGLFGLILGYIMINIHLVNLKSFGIPYSTPFAPSFYADWKDLILRAPIMMIGKRPIMMQVDDEKRMRKGGKS</sequence>
<dbReference type="Proteomes" id="UP001519343">
    <property type="component" value="Unassembled WGS sequence"/>
</dbReference>
<dbReference type="PIRSF" id="PIRSF005690">
    <property type="entry name" value="GerBA"/>
    <property type="match status" value="1"/>
</dbReference>
<proteinExistence type="inferred from homology"/>
<feature type="transmembrane region" description="Helical" evidence="3">
    <location>
        <begin position="366"/>
        <end position="384"/>
    </location>
</feature>
<keyword evidence="2 3" id="KW-0472">Membrane</keyword>
<name>A0ABS4GV85_9BACL</name>
<feature type="transmembrane region" description="Helical" evidence="3">
    <location>
        <begin position="405"/>
        <end position="434"/>
    </location>
</feature>
<accession>A0ABS4GV85</accession>
<reference evidence="4 5" key="1">
    <citation type="submission" date="2021-03" db="EMBL/GenBank/DDBJ databases">
        <title>Genomic Encyclopedia of Type Strains, Phase IV (KMG-IV): sequencing the most valuable type-strain genomes for metagenomic binning, comparative biology and taxonomic classification.</title>
        <authorList>
            <person name="Goeker M."/>
        </authorList>
    </citation>
    <scope>NUCLEOTIDE SEQUENCE [LARGE SCALE GENOMIC DNA]</scope>
    <source>
        <strain evidence="4 5">DSM 24738</strain>
    </source>
</reference>
<keyword evidence="3" id="KW-1133">Transmembrane helix</keyword>
<evidence type="ECO:0000313" key="4">
    <source>
        <dbReference type="EMBL" id="MBP1933790.1"/>
    </source>
</evidence>
<comment type="caution">
    <text evidence="4">The sequence shown here is derived from an EMBL/GenBank/DDBJ whole genome shotgun (WGS) entry which is preliminary data.</text>
</comment>
<organism evidence="4 5">
    <name type="scientific">Ammoniphilus resinae</name>
    <dbReference type="NCBI Taxonomy" id="861532"/>
    <lineage>
        <taxon>Bacteria</taxon>
        <taxon>Bacillati</taxon>
        <taxon>Bacillota</taxon>
        <taxon>Bacilli</taxon>
        <taxon>Bacillales</taxon>
        <taxon>Paenibacillaceae</taxon>
        <taxon>Aneurinibacillus group</taxon>
        <taxon>Ammoniphilus</taxon>
    </lineage>
</organism>
<dbReference type="PANTHER" id="PTHR22550:SF5">
    <property type="entry name" value="LEUCINE ZIPPER PROTEIN 4"/>
    <property type="match status" value="1"/>
</dbReference>
<feature type="transmembrane region" description="Helical" evidence="3">
    <location>
        <begin position="446"/>
        <end position="470"/>
    </location>
</feature>
<dbReference type="Pfam" id="PF03323">
    <property type="entry name" value="GerA"/>
    <property type="match status" value="1"/>
</dbReference>
<evidence type="ECO:0000256" key="3">
    <source>
        <dbReference type="SAM" id="Phobius"/>
    </source>
</evidence>
<evidence type="ECO:0000256" key="2">
    <source>
        <dbReference type="ARBA" id="ARBA00023136"/>
    </source>
</evidence>
<protein>
    <submittedName>
        <fullName evidence="4">Spore germination protein</fullName>
    </submittedName>
</protein>
<evidence type="ECO:0000313" key="5">
    <source>
        <dbReference type="Proteomes" id="UP001519343"/>
    </source>
</evidence>
<feature type="transmembrane region" description="Helical" evidence="3">
    <location>
        <begin position="324"/>
        <end position="346"/>
    </location>
</feature>
<comment type="similarity">
    <text evidence="1">Belongs to the GerABKA family.</text>
</comment>
<dbReference type="InterPro" id="IPR004995">
    <property type="entry name" value="Spore_Ger"/>
</dbReference>
<evidence type="ECO:0000256" key="1">
    <source>
        <dbReference type="ARBA" id="ARBA00005278"/>
    </source>
</evidence>
<gene>
    <name evidence="4" type="ORF">J2Z37_003803</name>
</gene>